<dbReference type="Proteomes" id="UP000824128">
    <property type="component" value="Unassembled WGS sequence"/>
</dbReference>
<accession>A0A9D1N380</accession>
<organism evidence="2 3">
    <name type="scientific">Candidatus Aphodomorpha intestinavium</name>
    <dbReference type="NCBI Taxonomy" id="2840672"/>
    <lineage>
        <taxon>Bacteria</taxon>
        <taxon>Bacillati</taxon>
        <taxon>Bacillota</taxon>
        <taxon>Clostridia</taxon>
        <taxon>Eubacteriales</taxon>
        <taxon>Candidatus Aphodomorpha</taxon>
    </lineage>
</organism>
<keyword evidence="1" id="KW-0812">Transmembrane</keyword>
<keyword evidence="1" id="KW-1133">Transmembrane helix</keyword>
<keyword evidence="1" id="KW-0472">Membrane</keyword>
<reference evidence="2" key="1">
    <citation type="submission" date="2020-10" db="EMBL/GenBank/DDBJ databases">
        <authorList>
            <person name="Gilroy R."/>
        </authorList>
    </citation>
    <scope>NUCLEOTIDE SEQUENCE</scope>
    <source>
        <strain evidence="2">ChiGjej2B2-16831</strain>
    </source>
</reference>
<feature type="transmembrane region" description="Helical" evidence="1">
    <location>
        <begin position="140"/>
        <end position="163"/>
    </location>
</feature>
<evidence type="ECO:0000313" key="2">
    <source>
        <dbReference type="EMBL" id="HIU94322.1"/>
    </source>
</evidence>
<proteinExistence type="predicted"/>
<dbReference type="AlphaFoldDB" id="A0A9D1N380"/>
<name>A0A9D1N380_9FIRM</name>
<dbReference type="EMBL" id="DVNZ01000132">
    <property type="protein sequence ID" value="HIU94322.1"/>
    <property type="molecule type" value="Genomic_DNA"/>
</dbReference>
<evidence type="ECO:0000313" key="3">
    <source>
        <dbReference type="Proteomes" id="UP000824128"/>
    </source>
</evidence>
<comment type="caution">
    <text evidence="2">The sequence shown here is derived from an EMBL/GenBank/DDBJ whole genome shotgun (WGS) entry which is preliminary data.</text>
</comment>
<sequence>MMEGQDGGAAMDAITELIALIEKFGTSVLRFPALAGIAVTAAVFALEIKWSRAHAPGGRRVEKAVRLGHVVEARRTTYWDDATTPAERPTSWYHALYTYDISGRQYRYTYLERAYPPPVIRLYYIDNPRRAFRGERKRSAAANVLFLLIPIAAGAGVMCLLHGCAAG</sequence>
<feature type="transmembrane region" description="Helical" evidence="1">
    <location>
        <begin position="31"/>
        <end position="50"/>
    </location>
</feature>
<evidence type="ECO:0000256" key="1">
    <source>
        <dbReference type="SAM" id="Phobius"/>
    </source>
</evidence>
<gene>
    <name evidence="2" type="ORF">IAD24_04105</name>
</gene>
<reference evidence="2" key="2">
    <citation type="journal article" date="2021" name="PeerJ">
        <title>Extensive microbial diversity within the chicken gut microbiome revealed by metagenomics and culture.</title>
        <authorList>
            <person name="Gilroy R."/>
            <person name="Ravi A."/>
            <person name="Getino M."/>
            <person name="Pursley I."/>
            <person name="Horton D.L."/>
            <person name="Alikhan N.F."/>
            <person name="Baker D."/>
            <person name="Gharbi K."/>
            <person name="Hall N."/>
            <person name="Watson M."/>
            <person name="Adriaenssens E.M."/>
            <person name="Foster-Nyarko E."/>
            <person name="Jarju S."/>
            <person name="Secka A."/>
            <person name="Antonio M."/>
            <person name="Oren A."/>
            <person name="Chaudhuri R.R."/>
            <person name="La Ragione R."/>
            <person name="Hildebrand F."/>
            <person name="Pallen M.J."/>
        </authorList>
    </citation>
    <scope>NUCLEOTIDE SEQUENCE</scope>
    <source>
        <strain evidence="2">ChiGjej2B2-16831</strain>
    </source>
</reference>
<protein>
    <submittedName>
        <fullName evidence="2">Uncharacterized protein</fullName>
    </submittedName>
</protein>